<sequence>MIMNMIGISKTDAFSKHFGWPEKQDISGKMHLNTLMRECCRLGSWVDEMDGRRIDLIGKDEDRMERWKRAVGALLQEAPNKRYAVLTEHISWFFYGQFHLLWAVRVISLLTPSPKAWSLSVDCVCIILLGLVIRHQPPPLIVGNCGTRFSSCSPIVDKQKILCYNQKGTPRSYPWISSLWLGCLASSSLI</sequence>
<dbReference type="EMBL" id="QGKV02000297">
    <property type="protein sequence ID" value="KAF3610085.1"/>
    <property type="molecule type" value="Genomic_DNA"/>
</dbReference>
<organism evidence="1 2">
    <name type="scientific">Brassica cretica</name>
    <name type="common">Mustard</name>
    <dbReference type="NCBI Taxonomy" id="69181"/>
    <lineage>
        <taxon>Eukaryota</taxon>
        <taxon>Viridiplantae</taxon>
        <taxon>Streptophyta</taxon>
        <taxon>Embryophyta</taxon>
        <taxon>Tracheophyta</taxon>
        <taxon>Spermatophyta</taxon>
        <taxon>Magnoliopsida</taxon>
        <taxon>eudicotyledons</taxon>
        <taxon>Gunneridae</taxon>
        <taxon>Pentapetalae</taxon>
        <taxon>rosids</taxon>
        <taxon>malvids</taxon>
        <taxon>Brassicales</taxon>
        <taxon>Brassicaceae</taxon>
        <taxon>Brassiceae</taxon>
        <taxon>Brassica</taxon>
    </lineage>
</organism>
<comment type="caution">
    <text evidence="1">The sequence shown here is derived from an EMBL/GenBank/DDBJ whole genome shotgun (WGS) entry which is preliminary data.</text>
</comment>
<keyword evidence="2" id="KW-1185">Reference proteome</keyword>
<evidence type="ECO:0000313" key="2">
    <source>
        <dbReference type="Proteomes" id="UP000266723"/>
    </source>
</evidence>
<name>A0ABQ7F4H1_BRACR</name>
<protein>
    <submittedName>
        <fullName evidence="1">Uncharacterized protein</fullName>
    </submittedName>
</protein>
<reference evidence="1 2" key="1">
    <citation type="journal article" date="2020" name="BMC Genomics">
        <title>Intraspecific diversification of the crop wild relative Brassica cretica Lam. using demographic model selection.</title>
        <authorList>
            <person name="Kioukis A."/>
            <person name="Michalopoulou V.A."/>
            <person name="Briers L."/>
            <person name="Pirintsos S."/>
            <person name="Studholme D.J."/>
            <person name="Pavlidis P."/>
            <person name="Sarris P.F."/>
        </authorList>
    </citation>
    <scope>NUCLEOTIDE SEQUENCE [LARGE SCALE GENOMIC DNA]</scope>
    <source>
        <strain evidence="2">cv. PFS-1207/04</strain>
    </source>
</reference>
<gene>
    <name evidence="1" type="ORF">DY000_02048094</name>
</gene>
<evidence type="ECO:0000313" key="1">
    <source>
        <dbReference type="EMBL" id="KAF3610085.1"/>
    </source>
</evidence>
<accession>A0ABQ7F4H1</accession>
<dbReference type="Proteomes" id="UP000266723">
    <property type="component" value="Unassembled WGS sequence"/>
</dbReference>
<proteinExistence type="predicted"/>